<dbReference type="InterPro" id="IPR031348">
    <property type="entry name" value="PigL_N"/>
</dbReference>
<accession>A0A2J6PUM1</accession>
<feature type="domain" description="Azaphilone pigments biosynthesis cluster protein L N-terminal" evidence="1">
    <location>
        <begin position="1"/>
        <end position="158"/>
    </location>
</feature>
<proteinExistence type="predicted"/>
<organism evidence="2 3">
    <name type="scientific">Hyaloscypha hepaticicola</name>
    <dbReference type="NCBI Taxonomy" id="2082293"/>
    <lineage>
        <taxon>Eukaryota</taxon>
        <taxon>Fungi</taxon>
        <taxon>Dikarya</taxon>
        <taxon>Ascomycota</taxon>
        <taxon>Pezizomycotina</taxon>
        <taxon>Leotiomycetes</taxon>
        <taxon>Helotiales</taxon>
        <taxon>Hyaloscyphaceae</taxon>
        <taxon>Hyaloscypha</taxon>
    </lineage>
</organism>
<evidence type="ECO:0000313" key="2">
    <source>
        <dbReference type="EMBL" id="PMD17728.1"/>
    </source>
</evidence>
<evidence type="ECO:0000259" key="1">
    <source>
        <dbReference type="Pfam" id="PF17111"/>
    </source>
</evidence>
<keyword evidence="3" id="KW-1185">Reference proteome</keyword>
<dbReference type="EMBL" id="KZ613498">
    <property type="protein sequence ID" value="PMD17728.1"/>
    <property type="molecule type" value="Genomic_DNA"/>
</dbReference>
<dbReference type="OrthoDB" id="1577640at2759"/>
<gene>
    <name evidence="2" type="ORF">NA56DRAFT_264997</name>
</gene>
<dbReference type="AlphaFoldDB" id="A0A2J6PUM1"/>
<dbReference type="Proteomes" id="UP000235672">
    <property type="component" value="Unassembled WGS sequence"/>
</dbReference>
<reference evidence="2 3" key="1">
    <citation type="submission" date="2016-05" db="EMBL/GenBank/DDBJ databases">
        <title>A degradative enzymes factory behind the ericoid mycorrhizal symbiosis.</title>
        <authorList>
            <consortium name="DOE Joint Genome Institute"/>
            <person name="Martino E."/>
            <person name="Morin E."/>
            <person name="Grelet G."/>
            <person name="Kuo A."/>
            <person name="Kohler A."/>
            <person name="Daghino S."/>
            <person name="Barry K."/>
            <person name="Choi C."/>
            <person name="Cichocki N."/>
            <person name="Clum A."/>
            <person name="Copeland A."/>
            <person name="Hainaut M."/>
            <person name="Haridas S."/>
            <person name="Labutti K."/>
            <person name="Lindquist E."/>
            <person name="Lipzen A."/>
            <person name="Khouja H.-R."/>
            <person name="Murat C."/>
            <person name="Ohm R."/>
            <person name="Olson A."/>
            <person name="Spatafora J."/>
            <person name="Veneault-Fourrey C."/>
            <person name="Henrissat B."/>
            <person name="Grigoriev I."/>
            <person name="Martin F."/>
            <person name="Perotto S."/>
        </authorList>
    </citation>
    <scope>NUCLEOTIDE SEQUENCE [LARGE SCALE GENOMIC DNA]</scope>
    <source>
        <strain evidence="2 3">UAMH 7357</strain>
    </source>
</reference>
<protein>
    <recommendedName>
        <fullName evidence="1">Azaphilone pigments biosynthesis cluster protein L N-terminal domain-containing protein</fullName>
    </recommendedName>
</protein>
<dbReference type="Pfam" id="PF17111">
    <property type="entry name" value="PigL_N"/>
    <property type="match status" value="1"/>
</dbReference>
<name>A0A2J6PUM1_9HELO</name>
<sequence>MDPLSVTASVIAVLQAANSVMAVCYDFRAAIKDQPWALSRITSAINELRLILGRLEQVANESELNFDETNIARLTTLEVLCQEGGAISNCLADLRTLEKKLVPGSWAGKDGRKRRALIQSIGWQFRGKEAEEMLQRLEGYKSTLNLAITMDQAALIENMSKMMTSVDEHTWSLFKQFQDISLDDRKRRILQWLSPVDPFINQEAAMKTHHTGTNDWFLT</sequence>
<evidence type="ECO:0000313" key="3">
    <source>
        <dbReference type="Proteomes" id="UP000235672"/>
    </source>
</evidence>